<gene>
    <name evidence="1" type="ORF">MC7420_942</name>
</gene>
<protein>
    <submittedName>
        <fullName evidence="1">Uncharacterized protein</fullName>
    </submittedName>
</protein>
<proteinExistence type="predicted"/>
<organism evidence="1 2">
    <name type="scientific">Coleofasciculus chthonoplastes PCC 7420</name>
    <dbReference type="NCBI Taxonomy" id="118168"/>
    <lineage>
        <taxon>Bacteria</taxon>
        <taxon>Bacillati</taxon>
        <taxon>Cyanobacteriota</taxon>
        <taxon>Cyanophyceae</taxon>
        <taxon>Coleofasciculales</taxon>
        <taxon>Coleofasciculaceae</taxon>
        <taxon>Coleofasciculus</taxon>
    </lineage>
</organism>
<evidence type="ECO:0000313" key="1">
    <source>
        <dbReference type="EMBL" id="EDX72273.1"/>
    </source>
</evidence>
<dbReference type="Proteomes" id="UP000003835">
    <property type="component" value="Unassembled WGS sequence"/>
</dbReference>
<dbReference type="EMBL" id="DS989865">
    <property type="protein sequence ID" value="EDX72273.1"/>
    <property type="molecule type" value="Genomic_DNA"/>
</dbReference>
<sequence length="39" mass="4440">MNYWGWGLCHRWVNDAQISECHPRSKGIIVGRSLAITIA</sequence>
<evidence type="ECO:0000313" key="2">
    <source>
        <dbReference type="Proteomes" id="UP000003835"/>
    </source>
</evidence>
<accession>B4W0N1</accession>
<dbReference type="AlphaFoldDB" id="B4W0N1"/>
<keyword evidence="2" id="KW-1185">Reference proteome</keyword>
<name>B4W0N1_9CYAN</name>
<dbReference type="HOGENOM" id="CLU_3307889_0_0_3"/>
<reference evidence="1 2" key="1">
    <citation type="submission" date="2008-07" db="EMBL/GenBank/DDBJ databases">
        <authorList>
            <person name="Tandeau de Marsac N."/>
            <person name="Ferriera S."/>
            <person name="Johnson J."/>
            <person name="Kravitz S."/>
            <person name="Beeson K."/>
            <person name="Sutton G."/>
            <person name="Rogers Y.-H."/>
            <person name="Friedman R."/>
            <person name="Frazier M."/>
            <person name="Venter J.C."/>
        </authorList>
    </citation>
    <scope>NUCLEOTIDE SEQUENCE [LARGE SCALE GENOMIC DNA]</scope>
    <source>
        <strain evidence="1 2">PCC 7420</strain>
    </source>
</reference>